<dbReference type="PANTHER" id="PTHR34069:SF2">
    <property type="entry name" value="BETA-KETOACYL-[ACYL-CARRIER-PROTEIN] SYNTHASE III"/>
    <property type="match status" value="1"/>
</dbReference>
<dbReference type="Gene3D" id="3.40.47.10">
    <property type="match status" value="2"/>
</dbReference>
<keyword evidence="2" id="KW-0012">Acyltransferase</keyword>
<dbReference type="Proteomes" id="UP000516428">
    <property type="component" value="Plasmid unnamed1"/>
</dbReference>
<evidence type="ECO:0000313" key="5">
    <source>
        <dbReference type="Proteomes" id="UP000516428"/>
    </source>
</evidence>
<dbReference type="InterPro" id="IPR013747">
    <property type="entry name" value="ACP_syn_III_C"/>
</dbReference>
<reference evidence="4 5" key="1">
    <citation type="submission" date="2020-09" db="EMBL/GenBank/DDBJ databases">
        <title>A novel species.</title>
        <authorList>
            <person name="Gao J."/>
        </authorList>
    </citation>
    <scope>NUCLEOTIDE SEQUENCE [LARGE SCALE GENOMIC DNA]</scope>
    <source>
        <strain evidence="4 5">CRXT-Y-14</strain>
        <plasmid evidence="4 5">unnamed1</plasmid>
    </source>
</reference>
<sequence length="349" mass="36934">MRWDDVYLRASAVHLPAVMPADTAVGLGLIDAVSVKRMQSTGVTVGEESPPDMAAAAARAALLRSGVAPEDITLVLHASLYYQGYDMWAPASYVQRTGVGNRCPAMEVRQTSNGGMAALELAAAHLTATGGPAALITTADRFCAPGIDRWLTDPGTVLADGATAAVVARGDGFARLLSLVLVSEPGLEEMHRGEDPPGDASLAVRSPIDFGATTRVYLRTPEGQRSVARMAAAQTEALERALEEAGSEMDGIDWFLLPHLGRRRLDVNFFRRYGIDPDRTLWSWSRGIGHLGAGDQFAGLTHLVETGRARPGQRALLAGVGGGFTWSAAVVEFTDAPQWAASGGDRADL</sequence>
<accession>A0A7H1BKA2</accession>
<evidence type="ECO:0000256" key="2">
    <source>
        <dbReference type="ARBA" id="ARBA00023315"/>
    </source>
</evidence>
<name>A0A7H1BKA2_9ACTN</name>
<dbReference type="AlphaFoldDB" id="A0A7H1BKA2"/>
<dbReference type="GO" id="GO:0044550">
    <property type="term" value="P:secondary metabolite biosynthetic process"/>
    <property type="evidence" value="ECO:0007669"/>
    <property type="project" value="TreeGrafter"/>
</dbReference>
<keyword evidence="5" id="KW-1185">Reference proteome</keyword>
<proteinExistence type="predicted"/>
<feature type="domain" description="Beta-ketoacyl-[acyl-carrier-protein] synthase III C-terminal" evidence="3">
    <location>
        <begin position="242"/>
        <end position="332"/>
    </location>
</feature>
<evidence type="ECO:0000313" key="4">
    <source>
        <dbReference type="EMBL" id="QNS09157.1"/>
    </source>
</evidence>
<dbReference type="EMBL" id="CP061282">
    <property type="protein sequence ID" value="QNS09157.1"/>
    <property type="molecule type" value="Genomic_DNA"/>
</dbReference>
<dbReference type="InterPro" id="IPR016039">
    <property type="entry name" value="Thiolase-like"/>
</dbReference>
<geneLocation type="plasmid" evidence="4 5">
    <name>unnamed1</name>
</geneLocation>
<dbReference type="Pfam" id="PF08541">
    <property type="entry name" value="ACP_syn_III_C"/>
    <property type="match status" value="1"/>
</dbReference>
<dbReference type="PANTHER" id="PTHR34069">
    <property type="entry name" value="3-OXOACYL-[ACYL-CARRIER-PROTEIN] SYNTHASE 3"/>
    <property type="match status" value="1"/>
</dbReference>
<dbReference type="KEGG" id="sxn:IAG42_35930"/>
<keyword evidence="4" id="KW-0614">Plasmid</keyword>
<evidence type="ECO:0000256" key="1">
    <source>
        <dbReference type="ARBA" id="ARBA00022679"/>
    </source>
</evidence>
<keyword evidence="1" id="KW-0808">Transferase</keyword>
<dbReference type="SUPFAM" id="SSF53901">
    <property type="entry name" value="Thiolase-like"/>
    <property type="match status" value="1"/>
</dbReference>
<protein>
    <submittedName>
        <fullName evidence="4">Ketoacyl-ACP synthase III family protein</fullName>
    </submittedName>
</protein>
<dbReference type="RefSeq" id="WP_188341812.1">
    <property type="nucleotide sequence ID" value="NZ_CP061282.1"/>
</dbReference>
<organism evidence="4 5">
    <name type="scientific">Streptomyces xanthii</name>
    <dbReference type="NCBI Taxonomy" id="2768069"/>
    <lineage>
        <taxon>Bacteria</taxon>
        <taxon>Bacillati</taxon>
        <taxon>Actinomycetota</taxon>
        <taxon>Actinomycetes</taxon>
        <taxon>Kitasatosporales</taxon>
        <taxon>Streptomycetaceae</taxon>
        <taxon>Streptomyces</taxon>
    </lineage>
</organism>
<dbReference type="CDD" id="cd00827">
    <property type="entry name" value="init_cond_enzymes"/>
    <property type="match status" value="1"/>
</dbReference>
<dbReference type="GO" id="GO:0016747">
    <property type="term" value="F:acyltransferase activity, transferring groups other than amino-acyl groups"/>
    <property type="evidence" value="ECO:0007669"/>
    <property type="project" value="UniProtKB-ARBA"/>
</dbReference>
<gene>
    <name evidence="4" type="ORF">IAG42_35930</name>
</gene>
<evidence type="ECO:0000259" key="3">
    <source>
        <dbReference type="Pfam" id="PF08541"/>
    </source>
</evidence>